<protein>
    <submittedName>
        <fullName evidence="1">Uncharacterized protein</fullName>
    </submittedName>
</protein>
<proteinExistence type="predicted"/>
<name>A0A9Q1QPQ4_9CARY</name>
<dbReference type="AlphaFoldDB" id="A0A9Q1QPQ4"/>
<dbReference type="Proteomes" id="UP001153076">
    <property type="component" value="Unassembled WGS sequence"/>
</dbReference>
<organism evidence="1 2">
    <name type="scientific">Carnegiea gigantea</name>
    <dbReference type="NCBI Taxonomy" id="171969"/>
    <lineage>
        <taxon>Eukaryota</taxon>
        <taxon>Viridiplantae</taxon>
        <taxon>Streptophyta</taxon>
        <taxon>Embryophyta</taxon>
        <taxon>Tracheophyta</taxon>
        <taxon>Spermatophyta</taxon>
        <taxon>Magnoliopsida</taxon>
        <taxon>eudicotyledons</taxon>
        <taxon>Gunneridae</taxon>
        <taxon>Pentapetalae</taxon>
        <taxon>Caryophyllales</taxon>
        <taxon>Cactineae</taxon>
        <taxon>Cactaceae</taxon>
        <taxon>Cactoideae</taxon>
        <taxon>Echinocereeae</taxon>
        <taxon>Carnegiea</taxon>
    </lineage>
</organism>
<gene>
    <name evidence="1" type="ORF">Cgig2_021670</name>
</gene>
<dbReference type="EMBL" id="JAKOGI010000023">
    <property type="protein sequence ID" value="KAJ8449206.1"/>
    <property type="molecule type" value="Genomic_DNA"/>
</dbReference>
<evidence type="ECO:0000313" key="2">
    <source>
        <dbReference type="Proteomes" id="UP001153076"/>
    </source>
</evidence>
<reference evidence="1" key="1">
    <citation type="submission" date="2022-04" db="EMBL/GenBank/DDBJ databases">
        <title>Carnegiea gigantea Genome sequencing and assembly v2.</title>
        <authorList>
            <person name="Copetti D."/>
            <person name="Sanderson M.J."/>
            <person name="Burquez A."/>
            <person name="Wojciechowski M.F."/>
        </authorList>
    </citation>
    <scope>NUCLEOTIDE SEQUENCE</scope>
    <source>
        <strain evidence="1">SGP5-SGP5p</strain>
        <tissue evidence="1">Aerial part</tissue>
    </source>
</reference>
<sequence>MNSENWIRVTAHDVHMTLSLFKGPLEWPKRDGIHKCGEVIEMMQSQVDVGEDFRRHFIMSIPRQFPMLREWINDKIKLRVGQEFKIEFDRGYLADTLDKTTVTNEEEEVYEDEHRNESVEAEAKALFRDDKATTDFIIINSRLLAEVMTNLEELLPSTRTPPKRVRNVAVESMSDALIRDTPKKSKVEPGFSRKTSSRGMVCDFPQFTPPNFNFRVSQEDKQALPKRVVLLDSEPDILTTELQVLNCGVDNVLTRGIISSAHCISTPLPLVTSSHSLVAKRQISDHDYNNNVLNR</sequence>
<keyword evidence="2" id="KW-1185">Reference proteome</keyword>
<evidence type="ECO:0000313" key="1">
    <source>
        <dbReference type="EMBL" id="KAJ8449206.1"/>
    </source>
</evidence>
<comment type="caution">
    <text evidence="1">The sequence shown here is derived from an EMBL/GenBank/DDBJ whole genome shotgun (WGS) entry which is preliminary data.</text>
</comment>
<accession>A0A9Q1QPQ4</accession>